<organism evidence="1 2">
    <name type="scientific">Rhodospirillum rubrum (strain ATCC 11170 / ATH 1.1.1 / DSM 467 / LMG 4362 / NCIMB 8255 / S1)</name>
    <dbReference type="NCBI Taxonomy" id="269796"/>
    <lineage>
        <taxon>Bacteria</taxon>
        <taxon>Pseudomonadati</taxon>
        <taxon>Pseudomonadota</taxon>
        <taxon>Alphaproteobacteria</taxon>
        <taxon>Rhodospirillales</taxon>
        <taxon>Rhodospirillaceae</taxon>
        <taxon>Rhodospirillum</taxon>
    </lineage>
</organism>
<accession>Q2RRJ6</accession>
<name>Q2RRJ6_RHORT</name>
<dbReference type="AlphaFoldDB" id="Q2RRJ6"/>
<dbReference type="EMBL" id="CP000230">
    <property type="protein sequence ID" value="ABC23249.1"/>
    <property type="molecule type" value="Genomic_DNA"/>
</dbReference>
<reference evidence="1 2" key="1">
    <citation type="journal article" date="2011" name="Stand. Genomic Sci.">
        <title>Complete genome sequence of Rhodospirillum rubrum type strain (S1).</title>
        <authorList>
            <person name="Munk A.C."/>
            <person name="Copeland A."/>
            <person name="Lucas S."/>
            <person name="Lapidus A."/>
            <person name="Del Rio T.G."/>
            <person name="Barry K."/>
            <person name="Detter J.C."/>
            <person name="Hammon N."/>
            <person name="Israni S."/>
            <person name="Pitluck S."/>
            <person name="Brettin T."/>
            <person name="Bruce D."/>
            <person name="Han C."/>
            <person name="Tapia R."/>
            <person name="Gilna P."/>
            <person name="Schmutz J."/>
            <person name="Larimer F."/>
            <person name="Land M."/>
            <person name="Kyrpides N.C."/>
            <person name="Mavromatis K."/>
            <person name="Richardson P."/>
            <person name="Rohde M."/>
            <person name="Goker M."/>
            <person name="Klenk H.P."/>
            <person name="Zhang Y."/>
            <person name="Roberts G.P."/>
            <person name="Reslewic S."/>
            <person name="Schwartz D.C."/>
        </authorList>
    </citation>
    <scope>NUCLEOTIDE SEQUENCE [LARGE SCALE GENOMIC DNA]</scope>
    <source>
        <strain evidence="2">ATCC 11170 / ATH 1.1.1 / DSM 467 / LMG 4362 / NCIMB 8255 / S1</strain>
    </source>
</reference>
<dbReference type="EnsemblBacteria" id="ABC23249">
    <property type="protein sequence ID" value="ABC23249"/>
    <property type="gene ID" value="Rru_A2449"/>
</dbReference>
<dbReference type="PATRIC" id="fig|269796.9.peg.2553"/>
<evidence type="ECO:0000313" key="1">
    <source>
        <dbReference type="EMBL" id="ABC23249.1"/>
    </source>
</evidence>
<keyword evidence="2" id="KW-1185">Reference proteome</keyword>
<sequence>MESPRGRTVDDTTREMVITAYAETFDEALDAGHDETTAHREGLTGAAMCLAAMTSIDDSLARSMVEAMDLRKLADA</sequence>
<evidence type="ECO:0000313" key="2">
    <source>
        <dbReference type="Proteomes" id="UP000001929"/>
    </source>
</evidence>
<gene>
    <name evidence="1" type="ordered locus">Rru_A2449</name>
</gene>
<protein>
    <submittedName>
        <fullName evidence="1">Uncharacterized protein</fullName>
    </submittedName>
</protein>
<proteinExistence type="predicted"/>
<dbReference type="KEGG" id="rru:Rru_A2449"/>
<dbReference type="Proteomes" id="UP000001929">
    <property type="component" value="Chromosome"/>
</dbReference>
<dbReference type="HOGENOM" id="CLU_2791286_0_0_5"/>
<dbReference type="eggNOG" id="ENOG5033MBP">
    <property type="taxonomic scope" value="Bacteria"/>
</dbReference>